<evidence type="ECO:0000313" key="4">
    <source>
        <dbReference type="Proteomes" id="UP000077266"/>
    </source>
</evidence>
<reference evidence="3 4" key="1">
    <citation type="journal article" date="2016" name="Mol. Biol. Evol.">
        <title>Comparative Genomics of Early-Diverging Mushroom-Forming Fungi Provides Insights into the Origins of Lignocellulose Decay Capabilities.</title>
        <authorList>
            <person name="Nagy L.G."/>
            <person name="Riley R."/>
            <person name="Tritt A."/>
            <person name="Adam C."/>
            <person name="Daum C."/>
            <person name="Floudas D."/>
            <person name="Sun H."/>
            <person name="Yadav J.S."/>
            <person name="Pangilinan J."/>
            <person name="Larsson K.H."/>
            <person name="Matsuura K."/>
            <person name="Barry K."/>
            <person name="Labutti K."/>
            <person name="Kuo R."/>
            <person name="Ohm R.A."/>
            <person name="Bhattacharya S.S."/>
            <person name="Shirouzu T."/>
            <person name="Yoshinaga Y."/>
            <person name="Martin F.M."/>
            <person name="Grigoriev I.V."/>
            <person name="Hibbett D.S."/>
        </authorList>
    </citation>
    <scope>NUCLEOTIDE SEQUENCE [LARGE SCALE GENOMIC DNA]</scope>
    <source>
        <strain evidence="3 4">HHB12029</strain>
    </source>
</reference>
<dbReference type="AlphaFoldDB" id="A0A165PST1"/>
<dbReference type="STRING" id="1314781.A0A165PST1"/>
<feature type="domain" description="Spc7 kinetochore protein" evidence="2">
    <location>
        <begin position="2"/>
        <end position="304"/>
    </location>
</feature>
<dbReference type="InterPro" id="IPR013253">
    <property type="entry name" value="Spc7_domain"/>
</dbReference>
<keyword evidence="4" id="KW-1185">Reference proteome</keyword>
<dbReference type="OrthoDB" id="5592879at2759"/>
<protein>
    <recommendedName>
        <fullName evidence="2">Spc7 kinetochore protein domain-containing protein</fullName>
    </recommendedName>
</protein>
<dbReference type="PANTHER" id="PTHR28260:SF1">
    <property type="entry name" value="SPINDLE POLE BODY COMPONENT SPC105"/>
    <property type="match status" value="1"/>
</dbReference>
<dbReference type="Pfam" id="PF08317">
    <property type="entry name" value="Spc7"/>
    <property type="match status" value="1"/>
</dbReference>
<feature type="coiled-coil region" evidence="1">
    <location>
        <begin position="198"/>
        <end position="253"/>
    </location>
</feature>
<dbReference type="GO" id="GO:1990758">
    <property type="term" value="P:mitotic sister chromatid biorientation"/>
    <property type="evidence" value="ECO:0007669"/>
    <property type="project" value="TreeGrafter"/>
</dbReference>
<dbReference type="SMART" id="SM00787">
    <property type="entry name" value="Spc7"/>
    <property type="match status" value="1"/>
</dbReference>
<organism evidence="3 4">
    <name type="scientific">Exidia glandulosa HHB12029</name>
    <dbReference type="NCBI Taxonomy" id="1314781"/>
    <lineage>
        <taxon>Eukaryota</taxon>
        <taxon>Fungi</taxon>
        <taxon>Dikarya</taxon>
        <taxon>Basidiomycota</taxon>
        <taxon>Agaricomycotina</taxon>
        <taxon>Agaricomycetes</taxon>
        <taxon>Auriculariales</taxon>
        <taxon>Exidiaceae</taxon>
        <taxon>Exidia</taxon>
    </lineage>
</organism>
<dbReference type="InterPro" id="IPR040850">
    <property type="entry name" value="Knl1_RWD_C"/>
</dbReference>
<sequence>MTMDEFFAVTGIKFMDEFTCPRYSTALGLMNAPPENDDQVYELEQYFKALAVDVQQLETYQWTTNFLQGWLATSKANYAEAEQNVLSNPPAIFQAFVFADEEQRASMMHQLKIIKTNSLALAKAEWYAWKSDWIADLRSKADVCLAELDEDEGKLRDAARRVNDRLPEIRAMRDRVMRELAEERATVAEIETCDQDHLASLKAEIDVQAAEIERQKNEVADQETTVAHMHEKLAEQEHERREVISAIEDADRQSAHQRGCTREGLHAQLDELDAMQALHGWRIARLSPALVELVYADKFTVRIPCREWDALGVEVDVVHGAEGKMKKPGWRKDKYPDATAFMLQALQRQATARIRAHRRYSYGQVVRYIDTMWHAFACVRREIDLLAVRFPVQVTTDTASASLRIAANILVEKLESKAVASFVFNDDALLQWPLSVENVRVDAVIKYGDIQRDDVRMAVQERLVHTKPTDHYGHLLECCLEVVARYD</sequence>
<proteinExistence type="predicted"/>
<dbReference type="PANTHER" id="PTHR28260">
    <property type="entry name" value="SPINDLE POLE BODY COMPONENT SPC105"/>
    <property type="match status" value="1"/>
</dbReference>
<dbReference type="InParanoid" id="A0A165PST1"/>
<gene>
    <name evidence="3" type="ORF">EXIGLDRAFT_416924</name>
</gene>
<accession>A0A165PST1</accession>
<dbReference type="GO" id="GO:0034501">
    <property type="term" value="P:protein localization to kinetochore"/>
    <property type="evidence" value="ECO:0007669"/>
    <property type="project" value="TreeGrafter"/>
</dbReference>
<evidence type="ECO:0000259" key="2">
    <source>
        <dbReference type="SMART" id="SM00787"/>
    </source>
</evidence>
<name>A0A165PST1_EXIGL</name>
<dbReference type="Pfam" id="PF18210">
    <property type="entry name" value="Knl1_RWD_C"/>
    <property type="match status" value="1"/>
</dbReference>
<dbReference type="GO" id="GO:0000776">
    <property type="term" value="C:kinetochore"/>
    <property type="evidence" value="ECO:0007669"/>
    <property type="project" value="TreeGrafter"/>
</dbReference>
<keyword evidence="1" id="KW-0175">Coiled coil</keyword>
<dbReference type="GO" id="GO:0007094">
    <property type="term" value="P:mitotic spindle assembly checkpoint signaling"/>
    <property type="evidence" value="ECO:0007669"/>
    <property type="project" value="TreeGrafter"/>
</dbReference>
<evidence type="ECO:0000256" key="1">
    <source>
        <dbReference type="SAM" id="Coils"/>
    </source>
</evidence>
<dbReference type="Proteomes" id="UP000077266">
    <property type="component" value="Unassembled WGS sequence"/>
</dbReference>
<dbReference type="InterPro" id="IPR033338">
    <property type="entry name" value="Spc105/Spc7"/>
</dbReference>
<dbReference type="EMBL" id="KV425887">
    <property type="protein sequence ID" value="KZW02617.1"/>
    <property type="molecule type" value="Genomic_DNA"/>
</dbReference>
<evidence type="ECO:0000313" key="3">
    <source>
        <dbReference type="EMBL" id="KZW02617.1"/>
    </source>
</evidence>